<protein>
    <submittedName>
        <fullName evidence="1">Uncharacterized protein</fullName>
    </submittedName>
</protein>
<gene>
    <name evidence="1" type="ORF">BJ998_000442</name>
</gene>
<dbReference type="EMBL" id="JACHIR010000001">
    <property type="protein sequence ID" value="MBB5889246.1"/>
    <property type="molecule type" value="Genomic_DNA"/>
</dbReference>
<dbReference type="AlphaFoldDB" id="A0A7W9KB36"/>
<organism evidence="1 2">
    <name type="scientific">Kutzneria kofuensis</name>
    <dbReference type="NCBI Taxonomy" id="103725"/>
    <lineage>
        <taxon>Bacteria</taxon>
        <taxon>Bacillati</taxon>
        <taxon>Actinomycetota</taxon>
        <taxon>Actinomycetes</taxon>
        <taxon>Pseudonocardiales</taxon>
        <taxon>Pseudonocardiaceae</taxon>
        <taxon>Kutzneria</taxon>
    </lineage>
</organism>
<evidence type="ECO:0000313" key="1">
    <source>
        <dbReference type="EMBL" id="MBB5889246.1"/>
    </source>
</evidence>
<evidence type="ECO:0000313" key="2">
    <source>
        <dbReference type="Proteomes" id="UP000585638"/>
    </source>
</evidence>
<sequence length="142" mass="15457">MRQNLPGFDVWALENEAAAVIAHALHGRVAEVESVTRGQTERLAAMLVTPPMMSQLSIGGYPVPGALLLAVAATDAERTPARAARLVAIAEKWRYTKTFVDIDQIRRLAMDADRAAYEQAVADYAGLDRVELRRIALDVLSG</sequence>
<reference evidence="1 2" key="1">
    <citation type="submission" date="2020-08" db="EMBL/GenBank/DDBJ databases">
        <title>Sequencing the genomes of 1000 actinobacteria strains.</title>
        <authorList>
            <person name="Klenk H.-P."/>
        </authorList>
    </citation>
    <scope>NUCLEOTIDE SEQUENCE [LARGE SCALE GENOMIC DNA]</scope>
    <source>
        <strain evidence="1 2">DSM 43851</strain>
    </source>
</reference>
<dbReference type="Proteomes" id="UP000585638">
    <property type="component" value="Unassembled WGS sequence"/>
</dbReference>
<accession>A0A7W9KB36</accession>
<proteinExistence type="predicted"/>
<name>A0A7W9KB36_9PSEU</name>
<comment type="caution">
    <text evidence="1">The sequence shown here is derived from an EMBL/GenBank/DDBJ whole genome shotgun (WGS) entry which is preliminary data.</text>
</comment>
<keyword evidence="2" id="KW-1185">Reference proteome</keyword>